<feature type="domain" description="DHHA2" evidence="5">
    <location>
        <begin position="249"/>
        <end position="411"/>
    </location>
</feature>
<dbReference type="InterPro" id="IPR004097">
    <property type="entry name" value="DHHA2"/>
</dbReference>
<gene>
    <name evidence="6" type="ORF">EV356DRAFT_549978</name>
</gene>
<evidence type="ECO:0000313" key="7">
    <source>
        <dbReference type="Proteomes" id="UP000800092"/>
    </source>
</evidence>
<keyword evidence="7" id="KW-1185">Reference proteome</keyword>
<name>A0A6A6H3Y1_VIRVR</name>
<evidence type="ECO:0000256" key="1">
    <source>
        <dbReference type="ARBA" id="ARBA00001936"/>
    </source>
</evidence>
<organism evidence="6 7">
    <name type="scientific">Viridothelium virens</name>
    <name type="common">Speckled blister lichen</name>
    <name type="synonym">Trypethelium virens</name>
    <dbReference type="NCBI Taxonomy" id="1048519"/>
    <lineage>
        <taxon>Eukaryota</taxon>
        <taxon>Fungi</taxon>
        <taxon>Dikarya</taxon>
        <taxon>Ascomycota</taxon>
        <taxon>Pezizomycotina</taxon>
        <taxon>Dothideomycetes</taxon>
        <taxon>Dothideomycetes incertae sedis</taxon>
        <taxon>Trypetheliales</taxon>
        <taxon>Trypetheliaceae</taxon>
        <taxon>Viridothelium</taxon>
    </lineage>
</organism>
<protein>
    <submittedName>
        <fullName evidence="6">Exopolyphosphatase-like protein</fullName>
    </submittedName>
</protein>
<dbReference type="EMBL" id="ML991816">
    <property type="protein sequence ID" value="KAF2232410.1"/>
    <property type="molecule type" value="Genomic_DNA"/>
</dbReference>
<dbReference type="InterPro" id="IPR001667">
    <property type="entry name" value="DDH_dom"/>
</dbReference>
<keyword evidence="4" id="KW-0464">Manganese</keyword>
<accession>A0A6A6H3Y1</accession>
<dbReference type="SUPFAM" id="SSF64182">
    <property type="entry name" value="DHH phosphoesterases"/>
    <property type="match status" value="1"/>
</dbReference>
<dbReference type="Pfam" id="PF01368">
    <property type="entry name" value="DHH"/>
    <property type="match status" value="1"/>
</dbReference>
<evidence type="ECO:0000313" key="6">
    <source>
        <dbReference type="EMBL" id="KAF2232410.1"/>
    </source>
</evidence>
<keyword evidence="3" id="KW-0378">Hydrolase</keyword>
<evidence type="ECO:0000256" key="2">
    <source>
        <dbReference type="ARBA" id="ARBA00022723"/>
    </source>
</evidence>
<dbReference type="SMART" id="SM01131">
    <property type="entry name" value="DHHA2"/>
    <property type="match status" value="1"/>
</dbReference>
<dbReference type="PANTHER" id="PTHR12112">
    <property type="entry name" value="BNIP - RELATED"/>
    <property type="match status" value="1"/>
</dbReference>
<proteinExistence type="predicted"/>
<dbReference type="GO" id="GO:0005737">
    <property type="term" value="C:cytoplasm"/>
    <property type="evidence" value="ECO:0007669"/>
    <property type="project" value="InterPro"/>
</dbReference>
<dbReference type="OrthoDB" id="374045at2759"/>
<dbReference type="InterPro" id="IPR038763">
    <property type="entry name" value="DHH_sf"/>
</dbReference>
<dbReference type="InterPro" id="IPR038222">
    <property type="entry name" value="DHHA2_dom_sf"/>
</dbReference>
<dbReference type="GO" id="GO:0004309">
    <property type="term" value="F:exopolyphosphatase activity"/>
    <property type="evidence" value="ECO:0007669"/>
    <property type="project" value="TreeGrafter"/>
</dbReference>
<dbReference type="Gene3D" id="3.90.1640.10">
    <property type="entry name" value="inorganic pyrophosphatase (n-terminal core)"/>
    <property type="match status" value="1"/>
</dbReference>
<comment type="cofactor">
    <cofactor evidence="1">
        <name>Mn(2+)</name>
        <dbReference type="ChEBI" id="CHEBI:29035"/>
    </cofactor>
</comment>
<dbReference type="AlphaFoldDB" id="A0A6A6H3Y1"/>
<dbReference type="GO" id="GO:0046872">
    <property type="term" value="F:metal ion binding"/>
    <property type="evidence" value="ECO:0007669"/>
    <property type="project" value="UniProtKB-KW"/>
</dbReference>
<reference evidence="6" key="1">
    <citation type="journal article" date="2020" name="Stud. Mycol.">
        <title>101 Dothideomycetes genomes: a test case for predicting lifestyles and emergence of pathogens.</title>
        <authorList>
            <person name="Haridas S."/>
            <person name="Albert R."/>
            <person name="Binder M."/>
            <person name="Bloem J."/>
            <person name="Labutti K."/>
            <person name="Salamov A."/>
            <person name="Andreopoulos B."/>
            <person name="Baker S."/>
            <person name="Barry K."/>
            <person name="Bills G."/>
            <person name="Bluhm B."/>
            <person name="Cannon C."/>
            <person name="Castanera R."/>
            <person name="Culley D."/>
            <person name="Daum C."/>
            <person name="Ezra D."/>
            <person name="Gonzalez J."/>
            <person name="Henrissat B."/>
            <person name="Kuo A."/>
            <person name="Liang C."/>
            <person name="Lipzen A."/>
            <person name="Lutzoni F."/>
            <person name="Magnuson J."/>
            <person name="Mondo S."/>
            <person name="Nolan M."/>
            <person name="Ohm R."/>
            <person name="Pangilinan J."/>
            <person name="Park H.-J."/>
            <person name="Ramirez L."/>
            <person name="Alfaro M."/>
            <person name="Sun H."/>
            <person name="Tritt A."/>
            <person name="Yoshinaga Y."/>
            <person name="Zwiers L.-H."/>
            <person name="Turgeon B."/>
            <person name="Goodwin S."/>
            <person name="Spatafora J."/>
            <person name="Crous P."/>
            <person name="Grigoriev I."/>
        </authorList>
    </citation>
    <scope>NUCLEOTIDE SEQUENCE</scope>
    <source>
        <strain evidence="6">Tuck. ex Michener</strain>
    </source>
</reference>
<dbReference type="PANTHER" id="PTHR12112:SF39">
    <property type="entry name" value="EG:152A3.5 PROTEIN (FBGN0003116_PN PROTEIN)"/>
    <property type="match status" value="1"/>
</dbReference>
<dbReference type="Gene3D" id="3.10.310.20">
    <property type="entry name" value="DHHA2 domain"/>
    <property type="match status" value="1"/>
</dbReference>
<dbReference type="Pfam" id="PF02833">
    <property type="entry name" value="DHHA2"/>
    <property type="match status" value="1"/>
</dbReference>
<evidence type="ECO:0000256" key="4">
    <source>
        <dbReference type="ARBA" id="ARBA00023211"/>
    </source>
</evidence>
<evidence type="ECO:0000259" key="5">
    <source>
        <dbReference type="SMART" id="SM01131"/>
    </source>
</evidence>
<dbReference type="Proteomes" id="UP000800092">
    <property type="component" value="Unassembled WGS sequence"/>
</dbReference>
<sequence length="412" mass="46252">MALPRVSLQTFLTNARSALRSATEHRSDVTLVIGNESADLDSLTSSVLYSYLRSAKPSPRAFSQIHVPLLNIRRADIALRPEFLALLPHADLQSKDLITLSDLPEEANLRTSLSPEKTHWILVDHNSLQGSLGSIYRERVAGVIDHHEEENKVPSDTGEEPRIIERAGSCTSLVTNYCRESWDSITTNEAAEYDAQIAQFALASILVDTTNLQSKVKVTPSDEEAVKTLEMKIAADAQLSTSFDRTGFFNEISRAKSDIGSLQLHDILRKDYKEWVENGHRLGISSIVKPISFLLQKAGEEEAETNPADCLLRATERFAQDRHLGLYAMMTTSTSTKGEFQRELMIKALTEDDAHTARKFANEASGTLGLEDWDTKEMDNTSENSIWTKIWWQRNIEHSRKRVAPLLREAMK</sequence>
<keyword evidence="2" id="KW-0479">Metal-binding</keyword>
<evidence type="ECO:0000256" key="3">
    <source>
        <dbReference type="ARBA" id="ARBA00022801"/>
    </source>
</evidence>